<name>A0AAW7AKC7_9STAP</name>
<dbReference type="EMBL" id="JARGCK010000011">
    <property type="protein sequence ID" value="MDK9866688.1"/>
    <property type="molecule type" value="Genomic_DNA"/>
</dbReference>
<proteinExistence type="predicted"/>
<evidence type="ECO:0008006" key="4">
    <source>
        <dbReference type="Google" id="ProtNLM"/>
    </source>
</evidence>
<dbReference type="AlphaFoldDB" id="A0AAW7AKC7"/>
<dbReference type="Proteomes" id="UP001174037">
    <property type="component" value="Unassembled WGS sequence"/>
</dbReference>
<sequence length="375" mass="44313">MKSYSLKVYSIRTPKYKDRKDIEVDINGKINKNHFEFNVIDTFFNAMNLMKGEYRFSEVNLPHIDEKCKITFVDYEVIDNDYAVVTLETDKYGSEKAIKDNTKNIKDGKLNENESVSEIVYLIITRKHGLLYTTRDYNTIINKSTLNTFFNQFRFVLYDYISKWNEQNEETGLKVYKQPAIKIESLPSMDFFEEIDKLTNVIEFSYSFDPTGANDAPDFDDMDILKESGFSKREFKETRKFKDLYNKARIANVKKLYENLYNKTNYDELYVKGRDSNGKEKIIKPEFATRSEHILLKNISNLSIQEVIKKIDDLLKVDNKLKSKVYDLVETNEVYLNFEDNVICQNIVEFTESKVERKPENKDENDRSEDDEKFN</sequence>
<accession>A0AAW7AKC7</accession>
<evidence type="ECO:0000256" key="1">
    <source>
        <dbReference type="SAM" id="MobiDB-lite"/>
    </source>
</evidence>
<feature type="region of interest" description="Disordered" evidence="1">
    <location>
        <begin position="354"/>
        <end position="375"/>
    </location>
</feature>
<evidence type="ECO:0000313" key="3">
    <source>
        <dbReference type="Proteomes" id="UP001174037"/>
    </source>
</evidence>
<reference evidence="2" key="1">
    <citation type="journal article" date="2023" name="Int. J. Mol. Sci.">
        <title>Antibiotic Resistance/Susceptibility Profiles of Staphylococcus equorum Strains from Cheese, and Genome Analysis for Antibiotic Resistance Genes.</title>
        <authorList>
            <person name="Vazquez L."/>
            <person name="Srednik M.E."/>
            <person name="Rodriguez J."/>
            <person name="Florez A.B."/>
            <person name="Mayo B."/>
        </authorList>
    </citation>
    <scope>NUCLEOTIDE SEQUENCE</scope>
    <source>
        <strain evidence="2">5A3I</strain>
    </source>
</reference>
<feature type="compositionally biased region" description="Basic and acidic residues" evidence="1">
    <location>
        <begin position="354"/>
        <end position="365"/>
    </location>
</feature>
<organism evidence="2 3">
    <name type="scientific">Staphylococcus equorum</name>
    <dbReference type="NCBI Taxonomy" id="246432"/>
    <lineage>
        <taxon>Bacteria</taxon>
        <taxon>Bacillati</taxon>
        <taxon>Bacillota</taxon>
        <taxon>Bacilli</taxon>
        <taxon>Bacillales</taxon>
        <taxon>Staphylococcaceae</taxon>
        <taxon>Staphylococcus</taxon>
    </lineage>
</organism>
<protein>
    <recommendedName>
        <fullName evidence="4">Phage portal protein</fullName>
    </recommendedName>
</protein>
<gene>
    <name evidence="2" type="ORF">P1A27_12115</name>
</gene>
<evidence type="ECO:0000313" key="2">
    <source>
        <dbReference type="EMBL" id="MDK9866688.1"/>
    </source>
</evidence>
<feature type="compositionally biased region" description="Acidic residues" evidence="1">
    <location>
        <begin position="366"/>
        <end position="375"/>
    </location>
</feature>
<dbReference type="RefSeq" id="WP_285324246.1">
    <property type="nucleotide sequence ID" value="NZ_JARGCK010000011.1"/>
</dbReference>
<reference evidence="2" key="2">
    <citation type="submission" date="2023-03" db="EMBL/GenBank/DDBJ databases">
        <authorList>
            <person name="Vazquez L."/>
            <person name="Rodriguez J."/>
            <person name="Mayo B."/>
            <person name="Florez A.B."/>
        </authorList>
    </citation>
    <scope>NUCLEOTIDE SEQUENCE</scope>
    <source>
        <strain evidence="2">5A3I</strain>
    </source>
</reference>
<comment type="caution">
    <text evidence="2">The sequence shown here is derived from an EMBL/GenBank/DDBJ whole genome shotgun (WGS) entry which is preliminary data.</text>
</comment>